<protein>
    <submittedName>
        <fullName evidence="1">Uncharacterized protein</fullName>
    </submittedName>
</protein>
<dbReference type="AlphaFoldDB" id="A0A3R9IF49"/>
<dbReference type="EMBL" id="RJNQ01000018">
    <property type="protein sequence ID" value="RSI76630.1"/>
    <property type="molecule type" value="Genomic_DNA"/>
</dbReference>
<proteinExistence type="predicted"/>
<dbReference type="RefSeq" id="WP_125828221.1">
    <property type="nucleotide sequence ID" value="NZ_RJNQ01000018.1"/>
</dbReference>
<reference evidence="1 2" key="1">
    <citation type="submission" date="2018-11" db="EMBL/GenBank/DDBJ databases">
        <title>Species Designations Belie Phenotypic and Genotypic Heterogeneity in Oral Streptococci.</title>
        <authorList>
            <person name="Velsko I."/>
        </authorList>
    </citation>
    <scope>NUCLEOTIDE SEQUENCE [LARGE SCALE GENOMIC DNA]</scope>
    <source>
        <strain evidence="1 2">BCA16</strain>
    </source>
</reference>
<evidence type="ECO:0000313" key="2">
    <source>
        <dbReference type="Proteomes" id="UP000272928"/>
    </source>
</evidence>
<accession>A0A3R9IF49</accession>
<dbReference type="Proteomes" id="UP000272928">
    <property type="component" value="Unassembled WGS sequence"/>
</dbReference>
<name>A0A3R9IF49_STRMT</name>
<sequence>MLKGNVFVMAGGDGVTTPYLNTIEKKVHKSTIVSILETENECNNIKEIQESEEESFSIWGYSERDNNLKGNPPKSGDIIFITKNNAAIYLVTVFKVIEAKGLDYIWADRKSWKYKLILKNVIRIFIPYPVGVDIEKWCEMHSFAPSLSKIQNINKIYKDSEIGFRHIIGRQLKTGAIQGALKIKIPEYDKTKEEKDMKMKDIEIVLSRLDAYCGLTHFECIVKEV</sequence>
<evidence type="ECO:0000313" key="1">
    <source>
        <dbReference type="EMBL" id="RSI76630.1"/>
    </source>
</evidence>
<gene>
    <name evidence="1" type="ORF">D8856_08285</name>
</gene>
<comment type="caution">
    <text evidence="1">The sequence shown here is derived from an EMBL/GenBank/DDBJ whole genome shotgun (WGS) entry which is preliminary data.</text>
</comment>
<organism evidence="1 2">
    <name type="scientific">Streptococcus mitis</name>
    <dbReference type="NCBI Taxonomy" id="28037"/>
    <lineage>
        <taxon>Bacteria</taxon>
        <taxon>Bacillati</taxon>
        <taxon>Bacillota</taxon>
        <taxon>Bacilli</taxon>
        <taxon>Lactobacillales</taxon>
        <taxon>Streptococcaceae</taxon>
        <taxon>Streptococcus</taxon>
        <taxon>Streptococcus mitis group</taxon>
    </lineage>
</organism>